<dbReference type="EMBL" id="JACDQQ010002007">
    <property type="protein sequence ID" value="MBA0087446.1"/>
    <property type="molecule type" value="Genomic_DNA"/>
</dbReference>
<dbReference type="AlphaFoldDB" id="A0A7V8NU14"/>
<dbReference type="Proteomes" id="UP000567293">
    <property type="component" value="Unassembled WGS sequence"/>
</dbReference>
<keyword evidence="3" id="KW-1185">Reference proteome</keyword>
<sequence>MSAPKPPLQTFSKSQLLRGVEREIAMRGAVYARRVAKGQMTEDAAESEIELMRTVRKAIERSVLTDEIWSSEGLVGYAPKGADEAPTKAKKNAQSGLSVFDPK</sequence>
<evidence type="ECO:0000313" key="3">
    <source>
        <dbReference type="Proteomes" id="UP000567293"/>
    </source>
</evidence>
<reference evidence="2" key="1">
    <citation type="submission" date="2020-06" db="EMBL/GenBank/DDBJ databases">
        <title>Legume-microbial interactions unlock mineral nutrients during tropical forest succession.</title>
        <authorList>
            <person name="Epihov D.Z."/>
        </authorList>
    </citation>
    <scope>NUCLEOTIDE SEQUENCE [LARGE SCALE GENOMIC DNA]</scope>
    <source>
        <strain evidence="2">Pan2503</strain>
    </source>
</reference>
<evidence type="ECO:0000313" key="2">
    <source>
        <dbReference type="EMBL" id="MBA0087446.1"/>
    </source>
</evidence>
<feature type="region of interest" description="Disordered" evidence="1">
    <location>
        <begin position="79"/>
        <end position="103"/>
    </location>
</feature>
<accession>A0A7V8NU14</accession>
<proteinExistence type="predicted"/>
<organism evidence="2 3">
    <name type="scientific">Candidatus Acidiferrum panamense</name>
    <dbReference type="NCBI Taxonomy" id="2741543"/>
    <lineage>
        <taxon>Bacteria</taxon>
        <taxon>Pseudomonadati</taxon>
        <taxon>Acidobacteriota</taxon>
        <taxon>Terriglobia</taxon>
        <taxon>Candidatus Acidiferrales</taxon>
        <taxon>Candidatus Acidiferrum</taxon>
    </lineage>
</organism>
<name>A0A7V8NU14_9BACT</name>
<gene>
    <name evidence="2" type="ORF">HRJ53_20875</name>
</gene>
<protein>
    <submittedName>
        <fullName evidence="2">Uncharacterized protein</fullName>
    </submittedName>
</protein>
<comment type="caution">
    <text evidence="2">The sequence shown here is derived from an EMBL/GenBank/DDBJ whole genome shotgun (WGS) entry which is preliminary data.</text>
</comment>
<evidence type="ECO:0000256" key="1">
    <source>
        <dbReference type="SAM" id="MobiDB-lite"/>
    </source>
</evidence>